<feature type="domain" description="C2H2-type" evidence="9">
    <location>
        <begin position="946"/>
        <end position="975"/>
    </location>
</feature>
<feature type="region of interest" description="Disordered" evidence="8">
    <location>
        <begin position="1083"/>
        <end position="1116"/>
    </location>
</feature>
<dbReference type="EMBL" id="JAJSOF020000036">
    <property type="protein sequence ID" value="KAJ4428954.1"/>
    <property type="molecule type" value="Genomic_DNA"/>
</dbReference>
<comment type="caution">
    <text evidence="10">The sequence shown here is derived from an EMBL/GenBank/DDBJ whole genome shotgun (WGS) entry which is preliminary data.</text>
</comment>
<keyword evidence="11" id="KW-1185">Reference proteome</keyword>
<feature type="compositionally biased region" description="Basic and acidic residues" evidence="8">
    <location>
        <begin position="898"/>
        <end position="907"/>
    </location>
</feature>
<dbReference type="PROSITE" id="PS50157">
    <property type="entry name" value="ZINC_FINGER_C2H2_2"/>
    <property type="match status" value="1"/>
</dbReference>
<evidence type="ECO:0000256" key="1">
    <source>
        <dbReference type="ARBA" id="ARBA00004123"/>
    </source>
</evidence>
<dbReference type="SMART" id="SM00355">
    <property type="entry name" value="ZnF_C2H2"/>
    <property type="match status" value="5"/>
</dbReference>
<protein>
    <recommendedName>
        <fullName evidence="9">C2H2-type domain-containing protein</fullName>
    </recommendedName>
</protein>
<accession>A0ABQ8S4K7</accession>
<sequence length="1229" mass="134152">MSKKVCSVSKAQAIAASDIRLHCSSPSSLSGDSIQIPFSQKTLNHGMKSLPSGTILTGSLSLGNLPLVSLPPVTLSSGTFSQATLPLMSETTRRLPPVSEIPRPGNIPPLSSSSTVASSNAGTGIITAMPASFSEVPAYEVPQLGTSSLKVLVPLSSVPTSIHRATVSPIHVQTSASPSKENSVTLVCSSLPKMEPSILSTSQKVLPLPPMSEMKSRHLNHLHTLPHSEISVSSSSADSNDAIHEVIPVSTDILTVAGCTSRTSISVLTTPVVQWHQPWQAGRPPGHWTDHHDPSHLQCHLWPSSRHFHPTVRQCGSSAGVIWHAAHVMQPAPCLHHCPPSVHQRPPYYNCHCITIAADFRYCSVIPLSEPKHCRHNRPAATPRISSDISSMVTVTSSMVVPISTTNTMTCVTSVSTAGNSVTTTTATMVFATQTTSVEPVATYTMQSPAEILSQLSKARVFPTMSSSQVSSVLSALASDGCHLDLEADSSHHVELLTQQQVMQLPDKVSTLTQTEDHTIELGCSINKVVNVAGEVHLTGNSLHLLNHAQAPSLPLQDKQHTVVEMNGPVDMGTDTLKQLPPIYPRITSKINDFITTAGPPKSSNARKRGSDSVTRLHSETMFIKQEELEGHKLNNKVGNEGTSKKQQGIRDAEVYSFAEQVACYKCKLCPFLTLESKNVALHVQLVHGNQPPEPRHEIKCPGCKNVFFTSKSLRVHLSQDHQVSDEELRTLVEVVIKTSFKDAKAKNKLYKKRRKSIAKSQSPAVNLESDGKDLASVVEVSEHMAPEILVDECSKIRVRDLNQELPGMEETPSDAGIATVHVRNEDNHNSNVVADADVREGPLVIDDDPLIQQKRTKMAVEEGCEFKMIKTDAEPVVGPAPGSDMVVCNAGEPTVTNKDHSPEVRSTEPTAKKRRGRPKGSKNVTDTGYRKLTPAQKVLEKELGYRCDIDGCAVRLRSHDNIEYHRRCHHGEKFLCPECSEETIHWNTLSTHLWRYHVIDMELFSCDQCSYKTNSTNVQSNGFVNGVSSIASLSFFSTKLFLIPLSCLHCTEGLETGLMFSCHMCSFRSVRKDNYLAHVAEHESGANPSNRHRKHSSPKPQDDSNKTTKQQEMEKSRLPVIINISNIITPVEPEGTTLAEDTVEEGRFGVEMSTDSVIHLVEDLDANSNNNGGQTVVQNVQTLCVANIETVTEMPLTPEFEAEQITGDIQDIKEPQELKFKVAEDLAS</sequence>
<comment type="subcellular location">
    <subcellularLocation>
        <location evidence="1">Nucleus</location>
    </subcellularLocation>
</comment>
<reference evidence="10 11" key="1">
    <citation type="journal article" date="2022" name="Allergy">
        <title>Genome assembly and annotation of Periplaneta americana reveal a comprehensive cockroach allergen profile.</title>
        <authorList>
            <person name="Wang L."/>
            <person name="Xiong Q."/>
            <person name="Saelim N."/>
            <person name="Wang L."/>
            <person name="Nong W."/>
            <person name="Wan A.T."/>
            <person name="Shi M."/>
            <person name="Liu X."/>
            <person name="Cao Q."/>
            <person name="Hui J.H.L."/>
            <person name="Sookrung N."/>
            <person name="Leung T.F."/>
            <person name="Tungtrongchitr A."/>
            <person name="Tsui S.K.W."/>
        </authorList>
    </citation>
    <scope>NUCLEOTIDE SEQUENCE [LARGE SCALE GENOMIC DNA]</scope>
    <source>
        <strain evidence="10">PWHHKU_190912</strain>
    </source>
</reference>
<dbReference type="Gene3D" id="3.30.160.60">
    <property type="entry name" value="Classic Zinc Finger"/>
    <property type="match status" value="2"/>
</dbReference>
<keyword evidence="2" id="KW-0479">Metal-binding</keyword>
<dbReference type="InterPro" id="IPR013087">
    <property type="entry name" value="Znf_C2H2_type"/>
</dbReference>
<evidence type="ECO:0000256" key="3">
    <source>
        <dbReference type="ARBA" id="ARBA00022737"/>
    </source>
</evidence>
<evidence type="ECO:0000256" key="7">
    <source>
        <dbReference type="PROSITE-ProRule" id="PRU00042"/>
    </source>
</evidence>
<feature type="region of interest" description="Disordered" evidence="8">
    <location>
        <begin position="95"/>
        <end position="114"/>
    </location>
</feature>
<feature type="compositionally biased region" description="Basic and acidic residues" evidence="8">
    <location>
        <begin position="1101"/>
        <end position="1116"/>
    </location>
</feature>
<keyword evidence="3" id="KW-0677">Repeat</keyword>
<evidence type="ECO:0000259" key="9">
    <source>
        <dbReference type="PROSITE" id="PS50157"/>
    </source>
</evidence>
<evidence type="ECO:0000256" key="2">
    <source>
        <dbReference type="ARBA" id="ARBA00022723"/>
    </source>
</evidence>
<evidence type="ECO:0000313" key="11">
    <source>
        <dbReference type="Proteomes" id="UP001148838"/>
    </source>
</evidence>
<proteinExistence type="predicted"/>
<evidence type="ECO:0000256" key="5">
    <source>
        <dbReference type="ARBA" id="ARBA00022833"/>
    </source>
</evidence>
<evidence type="ECO:0000256" key="4">
    <source>
        <dbReference type="ARBA" id="ARBA00022771"/>
    </source>
</evidence>
<dbReference type="PANTHER" id="PTHR24406">
    <property type="entry name" value="TRANSCRIPTIONAL REPRESSOR CTCFL-RELATED"/>
    <property type="match status" value="1"/>
</dbReference>
<dbReference type="PROSITE" id="PS00028">
    <property type="entry name" value="ZINC_FINGER_C2H2_1"/>
    <property type="match status" value="2"/>
</dbReference>
<evidence type="ECO:0000313" key="10">
    <source>
        <dbReference type="EMBL" id="KAJ4428954.1"/>
    </source>
</evidence>
<name>A0ABQ8S4K7_PERAM</name>
<dbReference type="Proteomes" id="UP001148838">
    <property type="component" value="Unassembled WGS sequence"/>
</dbReference>
<gene>
    <name evidence="10" type="ORF">ANN_25950</name>
</gene>
<keyword evidence="5" id="KW-0862">Zinc</keyword>
<keyword evidence="4 7" id="KW-0863">Zinc-finger</keyword>
<evidence type="ECO:0000256" key="8">
    <source>
        <dbReference type="SAM" id="MobiDB-lite"/>
    </source>
</evidence>
<dbReference type="InterPro" id="IPR050888">
    <property type="entry name" value="ZnF_C2H2-type_TF"/>
</dbReference>
<organism evidence="10 11">
    <name type="scientific">Periplaneta americana</name>
    <name type="common">American cockroach</name>
    <name type="synonym">Blatta americana</name>
    <dbReference type="NCBI Taxonomy" id="6978"/>
    <lineage>
        <taxon>Eukaryota</taxon>
        <taxon>Metazoa</taxon>
        <taxon>Ecdysozoa</taxon>
        <taxon>Arthropoda</taxon>
        <taxon>Hexapoda</taxon>
        <taxon>Insecta</taxon>
        <taxon>Pterygota</taxon>
        <taxon>Neoptera</taxon>
        <taxon>Polyneoptera</taxon>
        <taxon>Dictyoptera</taxon>
        <taxon>Blattodea</taxon>
        <taxon>Blattoidea</taxon>
        <taxon>Blattidae</taxon>
        <taxon>Blattinae</taxon>
        <taxon>Periplaneta</taxon>
    </lineage>
</organism>
<feature type="region of interest" description="Disordered" evidence="8">
    <location>
        <begin position="894"/>
        <end position="929"/>
    </location>
</feature>
<keyword evidence="6" id="KW-0539">Nucleus</keyword>
<evidence type="ECO:0000256" key="6">
    <source>
        <dbReference type="ARBA" id="ARBA00023242"/>
    </source>
</evidence>